<dbReference type="GO" id="GO:0030170">
    <property type="term" value="F:pyridoxal phosphate binding"/>
    <property type="evidence" value="ECO:0007669"/>
    <property type="project" value="InterPro"/>
</dbReference>
<comment type="pathway">
    <text evidence="3">Porphyrin-containing compound metabolism; protoporphyrin-IX biosynthesis; 5-aminolevulinate from L-glutamyl-tRNA(Glu): step 2/2.</text>
</comment>
<dbReference type="NCBIfam" id="NF041362">
    <property type="entry name" value="GntE_guanitoxin"/>
    <property type="match status" value="1"/>
</dbReference>
<dbReference type="EC" id="5.4.3.8" evidence="5"/>
<keyword evidence="7" id="KW-0413">Isomerase</keyword>
<dbReference type="AlphaFoldDB" id="A0A7C1JIB3"/>
<dbReference type="SUPFAM" id="SSF53383">
    <property type="entry name" value="PLP-dependent transferases"/>
    <property type="match status" value="1"/>
</dbReference>
<organism evidence="10">
    <name type="scientific">Caldilinea aerophila</name>
    <dbReference type="NCBI Taxonomy" id="133453"/>
    <lineage>
        <taxon>Bacteria</taxon>
        <taxon>Bacillati</taxon>
        <taxon>Chloroflexota</taxon>
        <taxon>Caldilineae</taxon>
        <taxon>Caldilineales</taxon>
        <taxon>Caldilineaceae</taxon>
        <taxon>Caldilinea</taxon>
    </lineage>
</organism>
<keyword evidence="10" id="KW-0808">Transferase</keyword>
<keyword evidence="8" id="KW-0627">Porphyrin biosynthesis</keyword>
<evidence type="ECO:0000313" key="10">
    <source>
        <dbReference type="EMBL" id="HDX32141.1"/>
    </source>
</evidence>
<protein>
    <recommendedName>
        <fullName evidence="5">glutamate-1-semialdehyde 2,1-aminomutase</fullName>
        <ecNumber evidence="5">5.4.3.8</ecNumber>
    </recommendedName>
</protein>
<dbReference type="GO" id="GO:0042286">
    <property type="term" value="F:glutamate-1-semialdehyde 2,1-aminomutase activity"/>
    <property type="evidence" value="ECO:0007669"/>
    <property type="project" value="UniProtKB-EC"/>
</dbReference>
<dbReference type="InterPro" id="IPR005814">
    <property type="entry name" value="Aminotrans_3"/>
</dbReference>
<evidence type="ECO:0000256" key="6">
    <source>
        <dbReference type="ARBA" id="ARBA00022898"/>
    </source>
</evidence>
<evidence type="ECO:0000256" key="9">
    <source>
        <dbReference type="RuleBase" id="RU003560"/>
    </source>
</evidence>
<evidence type="ECO:0000256" key="7">
    <source>
        <dbReference type="ARBA" id="ARBA00023235"/>
    </source>
</evidence>
<keyword evidence="10" id="KW-0032">Aminotransferase</keyword>
<dbReference type="EMBL" id="DSMG01000117">
    <property type="protein sequence ID" value="HDX32141.1"/>
    <property type="molecule type" value="Genomic_DNA"/>
</dbReference>
<dbReference type="Pfam" id="PF00202">
    <property type="entry name" value="Aminotran_3"/>
    <property type="match status" value="1"/>
</dbReference>
<dbReference type="PROSITE" id="PS00600">
    <property type="entry name" value="AA_TRANSFER_CLASS_3"/>
    <property type="match status" value="1"/>
</dbReference>
<comment type="caution">
    <text evidence="10">The sequence shown here is derived from an EMBL/GenBank/DDBJ whole genome shotgun (WGS) entry which is preliminary data.</text>
</comment>
<reference evidence="10" key="1">
    <citation type="journal article" date="2020" name="mSystems">
        <title>Genome- and Community-Level Interaction Insights into Carbon Utilization and Element Cycling Functions of Hydrothermarchaeota in Hydrothermal Sediment.</title>
        <authorList>
            <person name="Zhou Z."/>
            <person name="Liu Y."/>
            <person name="Xu W."/>
            <person name="Pan J."/>
            <person name="Luo Z.H."/>
            <person name="Li M."/>
        </authorList>
    </citation>
    <scope>NUCLEOTIDE SEQUENCE [LARGE SCALE GENOMIC DNA]</scope>
    <source>
        <strain evidence="10">SpSt-289</strain>
    </source>
</reference>
<sequence length="446" mass="49253">MNPVKTRTHQLFAKAKQYIPCGVNSNFRYWGDENTPILTRGAGAYVWDADDNRYIDYRLGFGPIILGHAYPEVTRRVAEAIQNGVLFAATTPIEIELAERFTRMTGMDKVRLSNTGTEANMHALRIARAYTGREKFIKFEGNYHGNFDYVMFSGPTAKAELLGPRSHPHRLRATEGMPVAIRNYMISLPYNDIELLERAMVEHSDELAAVILEPIMGNVACILPDPAWLRRVRELCDEFDIVLIFDEVKTGFRLAPGGAQQYFGVKADLAAYAKAMGNGFPVSAVAGRAEIMAVVESGRVAHGGTYCGNVVAATAAAATLEIIETQPVIETIFANGRRLVDGIHTILRQVGAPHVISGVPSMFSVLLGKDEPPTDYRSYAEFDSELFGLFGAELIRRGVLIDDDPREPWFLSFSHDPAVIDESLNLIEDAAKAVFRAAARTRRLAA</sequence>
<dbReference type="InterPro" id="IPR015421">
    <property type="entry name" value="PyrdxlP-dep_Trfase_major"/>
</dbReference>
<evidence type="ECO:0000256" key="4">
    <source>
        <dbReference type="ARBA" id="ARBA00008981"/>
    </source>
</evidence>
<evidence type="ECO:0000256" key="3">
    <source>
        <dbReference type="ARBA" id="ARBA00004819"/>
    </source>
</evidence>
<dbReference type="Gene3D" id="3.40.640.10">
    <property type="entry name" value="Type I PLP-dependent aspartate aminotransferase-like (Major domain)"/>
    <property type="match status" value="1"/>
</dbReference>
<gene>
    <name evidence="10" type="ORF">ENQ20_11725</name>
</gene>
<dbReference type="GO" id="GO:0006779">
    <property type="term" value="P:porphyrin-containing compound biosynthetic process"/>
    <property type="evidence" value="ECO:0007669"/>
    <property type="project" value="UniProtKB-KW"/>
</dbReference>
<dbReference type="GO" id="GO:0008483">
    <property type="term" value="F:transaminase activity"/>
    <property type="evidence" value="ECO:0007669"/>
    <property type="project" value="UniProtKB-KW"/>
</dbReference>
<keyword evidence="6 9" id="KW-0663">Pyridoxal phosphate</keyword>
<dbReference type="PANTHER" id="PTHR43713">
    <property type="entry name" value="GLUTAMATE-1-SEMIALDEHYDE 2,1-AMINOMUTASE"/>
    <property type="match status" value="1"/>
</dbReference>
<accession>A0A7C1JIB3</accession>
<evidence type="ECO:0000256" key="1">
    <source>
        <dbReference type="ARBA" id="ARBA00001579"/>
    </source>
</evidence>
<evidence type="ECO:0000256" key="5">
    <source>
        <dbReference type="ARBA" id="ARBA00012143"/>
    </source>
</evidence>
<comment type="catalytic activity">
    <reaction evidence="1">
        <text>(S)-4-amino-5-oxopentanoate = 5-aminolevulinate</text>
        <dbReference type="Rhea" id="RHEA:14265"/>
        <dbReference type="ChEBI" id="CHEBI:57501"/>
        <dbReference type="ChEBI" id="CHEBI:356416"/>
        <dbReference type="EC" id="5.4.3.8"/>
    </reaction>
</comment>
<dbReference type="PANTHER" id="PTHR43713:SF3">
    <property type="entry name" value="GLUTAMATE-1-SEMIALDEHYDE 2,1-AMINOMUTASE 1, CHLOROPLASTIC-RELATED"/>
    <property type="match status" value="1"/>
</dbReference>
<dbReference type="InterPro" id="IPR015422">
    <property type="entry name" value="PyrdxlP-dep_Trfase_small"/>
</dbReference>
<name>A0A7C1JIB3_9CHLR</name>
<proteinExistence type="inferred from homology"/>
<dbReference type="FunFam" id="3.40.640.10:FF:000021">
    <property type="entry name" value="Glutamate-1-semialdehyde 2,1-aminomutase"/>
    <property type="match status" value="1"/>
</dbReference>
<dbReference type="InterPro" id="IPR049704">
    <property type="entry name" value="Aminotrans_3_PPA_site"/>
</dbReference>
<comment type="similarity">
    <text evidence="4">Belongs to the class-III pyridoxal-phosphate-dependent aminotransferase family. HemL subfamily.</text>
</comment>
<dbReference type="Gene3D" id="3.90.1150.10">
    <property type="entry name" value="Aspartate Aminotransferase, domain 1"/>
    <property type="match status" value="1"/>
</dbReference>
<dbReference type="CDD" id="cd00610">
    <property type="entry name" value="OAT_like"/>
    <property type="match status" value="1"/>
</dbReference>
<comment type="cofactor">
    <cofactor evidence="2">
        <name>pyridoxal 5'-phosphate</name>
        <dbReference type="ChEBI" id="CHEBI:597326"/>
    </cofactor>
</comment>
<dbReference type="InterPro" id="IPR015424">
    <property type="entry name" value="PyrdxlP-dep_Trfase"/>
</dbReference>
<evidence type="ECO:0000256" key="2">
    <source>
        <dbReference type="ARBA" id="ARBA00001933"/>
    </source>
</evidence>
<evidence type="ECO:0000256" key="8">
    <source>
        <dbReference type="ARBA" id="ARBA00023244"/>
    </source>
</evidence>